<dbReference type="AlphaFoldDB" id="A0A5B9W5Y5"/>
<dbReference type="KEGG" id="agv:OJF2_41770"/>
<dbReference type="OrthoDB" id="9800707at2"/>
<evidence type="ECO:0000313" key="2">
    <source>
        <dbReference type="Proteomes" id="UP000324233"/>
    </source>
</evidence>
<accession>A0A5B9W5Y5</accession>
<keyword evidence="2" id="KW-1185">Reference proteome</keyword>
<gene>
    <name evidence="1" type="ORF">OJF2_41770</name>
</gene>
<sequence>MSVDELKAAVAQLPAEELDRFSQWFEEFLADEWDRRIEADIRAGRLDAAGRRADEDFEAGRGSPLSP</sequence>
<evidence type="ECO:0000313" key="1">
    <source>
        <dbReference type="EMBL" id="QEH35624.1"/>
    </source>
</evidence>
<evidence type="ECO:0008006" key="3">
    <source>
        <dbReference type="Google" id="ProtNLM"/>
    </source>
</evidence>
<reference evidence="1 2" key="1">
    <citation type="submission" date="2019-08" db="EMBL/GenBank/DDBJ databases">
        <title>Deep-cultivation of Planctomycetes and their phenomic and genomic characterization uncovers novel biology.</title>
        <authorList>
            <person name="Wiegand S."/>
            <person name="Jogler M."/>
            <person name="Boedeker C."/>
            <person name="Pinto D."/>
            <person name="Vollmers J."/>
            <person name="Rivas-Marin E."/>
            <person name="Kohn T."/>
            <person name="Peeters S.H."/>
            <person name="Heuer A."/>
            <person name="Rast P."/>
            <person name="Oberbeckmann S."/>
            <person name="Bunk B."/>
            <person name="Jeske O."/>
            <person name="Meyerdierks A."/>
            <person name="Storesund J.E."/>
            <person name="Kallscheuer N."/>
            <person name="Luecker S."/>
            <person name="Lage O.M."/>
            <person name="Pohl T."/>
            <person name="Merkel B.J."/>
            <person name="Hornburger P."/>
            <person name="Mueller R.-W."/>
            <person name="Bruemmer F."/>
            <person name="Labrenz M."/>
            <person name="Spormann A.M."/>
            <person name="Op den Camp H."/>
            <person name="Overmann J."/>
            <person name="Amann R."/>
            <person name="Jetten M.S.M."/>
            <person name="Mascher T."/>
            <person name="Medema M.H."/>
            <person name="Devos D.P."/>
            <person name="Kaster A.-K."/>
            <person name="Ovreas L."/>
            <person name="Rohde M."/>
            <person name="Galperin M.Y."/>
            <person name="Jogler C."/>
        </authorList>
    </citation>
    <scope>NUCLEOTIDE SEQUENCE [LARGE SCALE GENOMIC DNA]</scope>
    <source>
        <strain evidence="1 2">OJF2</strain>
    </source>
</reference>
<dbReference type="EMBL" id="CP042997">
    <property type="protein sequence ID" value="QEH35624.1"/>
    <property type="molecule type" value="Genomic_DNA"/>
</dbReference>
<dbReference type="RefSeq" id="WP_148595404.1">
    <property type="nucleotide sequence ID" value="NZ_CP042997.1"/>
</dbReference>
<proteinExistence type="predicted"/>
<protein>
    <recommendedName>
        <fullName evidence="3">Addiction module component</fullName>
    </recommendedName>
</protein>
<dbReference type="Proteomes" id="UP000324233">
    <property type="component" value="Chromosome"/>
</dbReference>
<name>A0A5B9W5Y5_9BACT</name>
<organism evidence="1 2">
    <name type="scientific">Aquisphaera giovannonii</name>
    <dbReference type="NCBI Taxonomy" id="406548"/>
    <lineage>
        <taxon>Bacteria</taxon>
        <taxon>Pseudomonadati</taxon>
        <taxon>Planctomycetota</taxon>
        <taxon>Planctomycetia</taxon>
        <taxon>Isosphaerales</taxon>
        <taxon>Isosphaeraceae</taxon>
        <taxon>Aquisphaera</taxon>
    </lineage>
</organism>